<proteinExistence type="predicted"/>
<reference evidence="2" key="1">
    <citation type="journal article" date="2023" name="Science">
        <title>Genome structures resolve the early diversification of teleost fishes.</title>
        <authorList>
            <person name="Parey E."/>
            <person name="Louis A."/>
            <person name="Montfort J."/>
            <person name="Bouchez O."/>
            <person name="Roques C."/>
            <person name="Iampietro C."/>
            <person name="Lluch J."/>
            <person name="Castinel A."/>
            <person name="Donnadieu C."/>
            <person name="Desvignes T."/>
            <person name="Floi Bucao C."/>
            <person name="Jouanno E."/>
            <person name="Wen M."/>
            <person name="Mejri S."/>
            <person name="Dirks R."/>
            <person name="Jansen H."/>
            <person name="Henkel C."/>
            <person name="Chen W.J."/>
            <person name="Zahm M."/>
            <person name="Cabau C."/>
            <person name="Klopp C."/>
            <person name="Thompson A.W."/>
            <person name="Robinson-Rechavi M."/>
            <person name="Braasch I."/>
            <person name="Lecointre G."/>
            <person name="Bobe J."/>
            <person name="Postlethwait J.H."/>
            <person name="Berthelot C."/>
            <person name="Roest Crollius H."/>
            <person name="Guiguen Y."/>
        </authorList>
    </citation>
    <scope>NUCLEOTIDE SEQUENCE</scope>
    <source>
        <strain evidence="2">WJC10195</strain>
    </source>
</reference>
<organism evidence="2 3">
    <name type="scientific">Synaphobranchus kaupii</name>
    <name type="common">Kaup's arrowtooth eel</name>
    <dbReference type="NCBI Taxonomy" id="118154"/>
    <lineage>
        <taxon>Eukaryota</taxon>
        <taxon>Metazoa</taxon>
        <taxon>Chordata</taxon>
        <taxon>Craniata</taxon>
        <taxon>Vertebrata</taxon>
        <taxon>Euteleostomi</taxon>
        <taxon>Actinopterygii</taxon>
        <taxon>Neopterygii</taxon>
        <taxon>Teleostei</taxon>
        <taxon>Anguilliformes</taxon>
        <taxon>Synaphobranchidae</taxon>
        <taxon>Synaphobranchus</taxon>
    </lineage>
</organism>
<accession>A0A9Q1F0K3</accession>
<evidence type="ECO:0000313" key="2">
    <source>
        <dbReference type="EMBL" id="KAJ8348682.1"/>
    </source>
</evidence>
<keyword evidence="3" id="KW-1185">Reference proteome</keyword>
<name>A0A9Q1F0K3_SYNKA</name>
<feature type="region of interest" description="Disordered" evidence="1">
    <location>
        <begin position="70"/>
        <end position="92"/>
    </location>
</feature>
<evidence type="ECO:0000313" key="3">
    <source>
        <dbReference type="Proteomes" id="UP001152622"/>
    </source>
</evidence>
<sequence length="92" mass="9742">MTRRAATLSPDWGQAQAKKQPEPPLMESQQVERARPYLTAAQGTGRITISPRGGAALSGPRRGVAATLRPLRPSAGPEVQTDGHVGEGRAFL</sequence>
<gene>
    <name evidence="2" type="ORF">SKAU_G00272710</name>
</gene>
<protein>
    <submittedName>
        <fullName evidence="2">Uncharacterized protein</fullName>
    </submittedName>
</protein>
<evidence type="ECO:0000256" key="1">
    <source>
        <dbReference type="SAM" id="MobiDB-lite"/>
    </source>
</evidence>
<comment type="caution">
    <text evidence="2">The sequence shown here is derived from an EMBL/GenBank/DDBJ whole genome shotgun (WGS) entry which is preliminary data.</text>
</comment>
<feature type="region of interest" description="Disordered" evidence="1">
    <location>
        <begin position="43"/>
        <end position="62"/>
    </location>
</feature>
<dbReference type="EMBL" id="JAINUF010000010">
    <property type="protein sequence ID" value="KAJ8348682.1"/>
    <property type="molecule type" value="Genomic_DNA"/>
</dbReference>
<dbReference type="AlphaFoldDB" id="A0A9Q1F0K3"/>
<feature type="region of interest" description="Disordered" evidence="1">
    <location>
        <begin position="1"/>
        <end position="29"/>
    </location>
</feature>
<dbReference type="Proteomes" id="UP001152622">
    <property type="component" value="Chromosome 10"/>
</dbReference>